<dbReference type="InterPro" id="IPR029442">
    <property type="entry name" value="GyrI-like"/>
</dbReference>
<dbReference type="RefSeq" id="WP_186868199.1">
    <property type="nucleotide sequence ID" value="NZ_JACOOL010000001.1"/>
</dbReference>
<accession>A0A923RI48</accession>
<dbReference type="Gene3D" id="3.20.80.10">
    <property type="entry name" value="Regulatory factor, effector binding domain"/>
    <property type="match status" value="1"/>
</dbReference>
<proteinExistence type="predicted"/>
<dbReference type="AlphaFoldDB" id="A0A923RI48"/>
<dbReference type="Proteomes" id="UP000637359">
    <property type="component" value="Unassembled WGS sequence"/>
</dbReference>
<evidence type="ECO:0000313" key="3">
    <source>
        <dbReference type="Proteomes" id="UP000637359"/>
    </source>
</evidence>
<comment type="caution">
    <text evidence="2">The sequence shown here is derived from an EMBL/GenBank/DDBJ whole genome shotgun (WGS) entry which is preliminary data.</text>
</comment>
<protein>
    <submittedName>
        <fullName evidence="2">GyrI-like domain-containing protein</fullName>
    </submittedName>
</protein>
<reference evidence="2" key="1">
    <citation type="submission" date="2020-08" db="EMBL/GenBank/DDBJ databases">
        <title>Genome public.</title>
        <authorList>
            <person name="Liu C."/>
            <person name="Sun Q."/>
        </authorList>
    </citation>
    <scope>NUCLEOTIDE SEQUENCE</scope>
    <source>
        <strain evidence="2">BX22</strain>
    </source>
</reference>
<evidence type="ECO:0000313" key="2">
    <source>
        <dbReference type="EMBL" id="MBC5635497.1"/>
    </source>
</evidence>
<dbReference type="EMBL" id="JACOOL010000001">
    <property type="protein sequence ID" value="MBC5635497.1"/>
    <property type="molecule type" value="Genomic_DNA"/>
</dbReference>
<dbReference type="PANTHER" id="PTHR36444:SF3">
    <property type="entry name" value="TRANSCRIPTIONAL ACTIVATOR, PUTATIVE-RELATED"/>
    <property type="match status" value="1"/>
</dbReference>
<dbReference type="PANTHER" id="PTHR36444">
    <property type="entry name" value="TRANSCRIPTIONAL REGULATOR PROTEIN YOBU-RELATED"/>
    <property type="match status" value="1"/>
</dbReference>
<dbReference type="InterPro" id="IPR010499">
    <property type="entry name" value="AraC_E-bd"/>
</dbReference>
<name>A0A923RI48_9BACI</name>
<evidence type="ECO:0000259" key="1">
    <source>
        <dbReference type="SMART" id="SM00871"/>
    </source>
</evidence>
<dbReference type="Pfam" id="PF06445">
    <property type="entry name" value="GyrI-like"/>
    <property type="match status" value="1"/>
</dbReference>
<dbReference type="InterPro" id="IPR053182">
    <property type="entry name" value="YobU-like_regulator"/>
</dbReference>
<gene>
    <name evidence="2" type="ORF">H8S33_01540</name>
</gene>
<feature type="domain" description="AraC effector-binding" evidence="1">
    <location>
        <begin position="1"/>
        <end position="155"/>
    </location>
</feature>
<dbReference type="InterPro" id="IPR011256">
    <property type="entry name" value="Reg_factor_effector_dom_sf"/>
</dbReference>
<keyword evidence="3" id="KW-1185">Reference proteome</keyword>
<organism evidence="2 3">
    <name type="scientific">Ornithinibacillus hominis</name>
    <dbReference type="NCBI Taxonomy" id="2763055"/>
    <lineage>
        <taxon>Bacteria</taxon>
        <taxon>Bacillati</taxon>
        <taxon>Bacillota</taxon>
        <taxon>Bacilli</taxon>
        <taxon>Bacillales</taxon>
        <taxon>Bacillaceae</taxon>
        <taxon>Ornithinibacillus</taxon>
    </lineage>
</organism>
<dbReference type="SMART" id="SM00871">
    <property type="entry name" value="AraC_E_bind"/>
    <property type="match status" value="1"/>
</dbReference>
<sequence length="156" mass="17885">MGIFVTELEAFTAVGVCWKGTFKQAQAGEIRTFMQEFRERLGELPQDADKSEIIGLSYDVTSEGFTYYLCCKVPDSNGQLPEGMEQITVPALTYASYEHTAEEEVNESYTNIYGWIESNGYRANDEINMEHVEIYPSDYHPINERPRLTIHIPIKR</sequence>
<dbReference type="SUPFAM" id="SSF55136">
    <property type="entry name" value="Probable bacterial effector-binding domain"/>
    <property type="match status" value="1"/>
</dbReference>